<dbReference type="RefSeq" id="WP_238249140.1">
    <property type="nucleotide sequence ID" value="NZ_BPQX01000026.1"/>
</dbReference>
<feature type="domain" description="AB hydrolase-1" evidence="2">
    <location>
        <begin position="94"/>
        <end position="358"/>
    </location>
</feature>
<dbReference type="InterPro" id="IPR000073">
    <property type="entry name" value="AB_hydrolase_1"/>
</dbReference>
<protein>
    <submittedName>
        <fullName evidence="3">Pimeloyl-ACP methyl ester carboxylesterase</fullName>
    </submittedName>
</protein>
<reference evidence="3 4" key="1">
    <citation type="submission" date="2023-07" db="EMBL/GenBank/DDBJ databases">
        <title>Genomic Encyclopedia of Type Strains, Phase IV (KMG-IV): sequencing the most valuable type-strain genomes for metagenomic binning, comparative biology and taxonomic classification.</title>
        <authorList>
            <person name="Goeker M."/>
        </authorList>
    </citation>
    <scope>NUCLEOTIDE SEQUENCE [LARGE SCALE GENOMIC DNA]</scope>
    <source>
        <strain evidence="3 4">DSM 19562</strain>
    </source>
</reference>
<dbReference type="InterPro" id="IPR050266">
    <property type="entry name" value="AB_hydrolase_sf"/>
</dbReference>
<keyword evidence="1" id="KW-0732">Signal</keyword>
<evidence type="ECO:0000313" key="4">
    <source>
        <dbReference type="Proteomes" id="UP001236369"/>
    </source>
</evidence>
<evidence type="ECO:0000313" key="3">
    <source>
        <dbReference type="EMBL" id="MDQ0443126.1"/>
    </source>
</evidence>
<proteinExistence type="predicted"/>
<accession>A0ABU0HNP6</accession>
<feature type="chain" id="PRO_5046431596" evidence="1">
    <location>
        <begin position="35"/>
        <end position="381"/>
    </location>
</feature>
<dbReference type="EMBL" id="JAUSVV010000005">
    <property type="protein sequence ID" value="MDQ0443126.1"/>
    <property type="molecule type" value="Genomic_DNA"/>
</dbReference>
<organism evidence="3 4">
    <name type="scientific">Methylobacterium persicinum</name>
    <dbReference type="NCBI Taxonomy" id="374426"/>
    <lineage>
        <taxon>Bacteria</taxon>
        <taxon>Pseudomonadati</taxon>
        <taxon>Pseudomonadota</taxon>
        <taxon>Alphaproteobacteria</taxon>
        <taxon>Hyphomicrobiales</taxon>
        <taxon>Methylobacteriaceae</taxon>
        <taxon>Methylobacterium</taxon>
    </lineage>
</organism>
<sequence>MDHSFKDGGRGMPRRRLFGTLAAAGMATAGLATAGLATAGLAAADKATAAPAAPTPRLDREEFRLPWKGEAGIDIYVRNKHPAGQDQFQAERILLFVHGSTYPASTAFDLPLDGMSAMDFLAGKGFDVYLVDLPGYGLSGRPAQMSAPAADNPPFMRTADAAAVVGQVVDFIRKRRGVETIDLMGWSWGTSTMGLYTSTHNDAVNRLVLYAPQWLSRTPSLMASGEGKLPAYRSVTRDSAKSRWLTGVPEAKKADLIPPGWFDQWADATFPTDAVGAKQSPPVLRAPNGTVADKDAYWQAGKPLYDPADIRVPVLIIHAEWDADLPSYQAQEYFAKLTHAPYKRFVELGEGTHTVMMEKNRMQFLREVASFLTESDPQALN</sequence>
<keyword evidence="4" id="KW-1185">Reference proteome</keyword>
<gene>
    <name evidence="3" type="ORF">QO016_002624</name>
</gene>
<dbReference type="Gene3D" id="3.40.50.1820">
    <property type="entry name" value="alpha/beta hydrolase"/>
    <property type="match status" value="1"/>
</dbReference>
<comment type="caution">
    <text evidence="3">The sequence shown here is derived from an EMBL/GenBank/DDBJ whole genome shotgun (WGS) entry which is preliminary data.</text>
</comment>
<feature type="signal peptide" evidence="1">
    <location>
        <begin position="1"/>
        <end position="34"/>
    </location>
</feature>
<dbReference type="Proteomes" id="UP001236369">
    <property type="component" value="Unassembled WGS sequence"/>
</dbReference>
<dbReference type="PROSITE" id="PS51318">
    <property type="entry name" value="TAT"/>
    <property type="match status" value="1"/>
</dbReference>
<dbReference type="InterPro" id="IPR029058">
    <property type="entry name" value="AB_hydrolase_fold"/>
</dbReference>
<dbReference type="SUPFAM" id="SSF53474">
    <property type="entry name" value="alpha/beta-Hydrolases"/>
    <property type="match status" value="1"/>
</dbReference>
<dbReference type="PANTHER" id="PTHR43798">
    <property type="entry name" value="MONOACYLGLYCEROL LIPASE"/>
    <property type="match status" value="1"/>
</dbReference>
<dbReference type="InterPro" id="IPR006311">
    <property type="entry name" value="TAT_signal"/>
</dbReference>
<evidence type="ECO:0000256" key="1">
    <source>
        <dbReference type="SAM" id="SignalP"/>
    </source>
</evidence>
<dbReference type="PANTHER" id="PTHR43798:SF33">
    <property type="entry name" value="HYDROLASE, PUTATIVE (AFU_ORTHOLOGUE AFUA_2G14860)-RELATED"/>
    <property type="match status" value="1"/>
</dbReference>
<dbReference type="Pfam" id="PF12697">
    <property type="entry name" value="Abhydrolase_6"/>
    <property type="match status" value="1"/>
</dbReference>
<evidence type="ECO:0000259" key="2">
    <source>
        <dbReference type="Pfam" id="PF12697"/>
    </source>
</evidence>
<name>A0ABU0HNP6_9HYPH</name>